<name>A0A654DUI9_SPHMU</name>
<evidence type="ECO:0000313" key="2">
    <source>
        <dbReference type="Proteomes" id="UP000432350"/>
    </source>
</evidence>
<dbReference type="EMBL" id="CABWMV010000028">
    <property type="protein sequence ID" value="VXD08114.1"/>
    <property type="molecule type" value="Genomic_DNA"/>
</dbReference>
<dbReference type="Proteomes" id="UP000432350">
    <property type="component" value="Unassembled WGS sequence"/>
</dbReference>
<reference evidence="1 2" key="1">
    <citation type="submission" date="2019-10" db="EMBL/GenBank/DDBJ databases">
        <authorList>
            <person name="Karimi E."/>
        </authorList>
    </citation>
    <scope>NUCLEOTIDE SEQUENCE [LARGE SCALE GENOMIC DNA]</scope>
    <source>
        <strain evidence="1 2">Sphingobacterium sp. 8BC</strain>
    </source>
</reference>
<accession>A0A654DUI9</accession>
<organism evidence="1 2">
    <name type="scientific">Sphingobacterium multivorum</name>
    <dbReference type="NCBI Taxonomy" id="28454"/>
    <lineage>
        <taxon>Bacteria</taxon>
        <taxon>Pseudomonadati</taxon>
        <taxon>Bacteroidota</taxon>
        <taxon>Sphingobacteriia</taxon>
        <taxon>Sphingobacteriales</taxon>
        <taxon>Sphingobacteriaceae</taxon>
        <taxon>Sphingobacterium</taxon>
    </lineage>
</organism>
<gene>
    <name evidence="1" type="ORF">SPHINGO8BC_90279</name>
</gene>
<evidence type="ECO:0000313" key="1">
    <source>
        <dbReference type="EMBL" id="VXD08114.1"/>
    </source>
</evidence>
<protein>
    <submittedName>
        <fullName evidence="1">Uncharacterized protein</fullName>
    </submittedName>
</protein>
<proteinExistence type="predicted"/>
<sequence>MIEYKYAVMQRNIGLQFVPSQRCPFSPTTPKDLFLIFA</sequence>
<dbReference type="AlphaFoldDB" id="A0A654DUI9"/>